<gene>
    <name evidence="1" type="ORF">WG926_19775</name>
</gene>
<proteinExistence type="predicted"/>
<accession>A0ABU9YP34</accession>
<dbReference type="Proteomes" id="UP001413721">
    <property type="component" value="Unassembled WGS sequence"/>
</dbReference>
<dbReference type="EMBL" id="JBBKTW010000007">
    <property type="protein sequence ID" value="MEN2990562.1"/>
    <property type="molecule type" value="Genomic_DNA"/>
</dbReference>
<evidence type="ECO:0000313" key="2">
    <source>
        <dbReference type="Proteomes" id="UP001413721"/>
    </source>
</evidence>
<comment type="caution">
    <text evidence="1">The sequence shown here is derived from an EMBL/GenBank/DDBJ whole genome shotgun (WGS) entry which is preliminary data.</text>
</comment>
<sequence>MVIGTRDPDRGIAGGMEVRQCCARHAPNPGLRLDRRPALRVKRGSSYLDSTIRRNTPRRISKIASEGLPGRVGLRTDDPDQCFGQQTRRQTIGHDLPGSSILSVPIGALG</sequence>
<organism evidence="1 2">
    <name type="scientific">Tistrella arctica</name>
    <dbReference type="NCBI Taxonomy" id="3133430"/>
    <lineage>
        <taxon>Bacteria</taxon>
        <taxon>Pseudomonadati</taxon>
        <taxon>Pseudomonadota</taxon>
        <taxon>Alphaproteobacteria</taxon>
        <taxon>Geminicoccales</taxon>
        <taxon>Geminicoccaceae</taxon>
        <taxon>Tistrella</taxon>
    </lineage>
</organism>
<keyword evidence="2" id="KW-1185">Reference proteome</keyword>
<protein>
    <submittedName>
        <fullName evidence="1">Uncharacterized protein</fullName>
    </submittedName>
</protein>
<evidence type="ECO:0000313" key="1">
    <source>
        <dbReference type="EMBL" id="MEN2990562.1"/>
    </source>
</evidence>
<name>A0ABU9YP34_9PROT</name>
<reference evidence="1 2" key="1">
    <citation type="submission" date="2024-03" db="EMBL/GenBank/DDBJ databases">
        <title>High-quality draft genome sequencing of Tistrella sp. BH-R2-4.</title>
        <authorList>
            <person name="Dong C."/>
        </authorList>
    </citation>
    <scope>NUCLEOTIDE SEQUENCE [LARGE SCALE GENOMIC DNA]</scope>
    <source>
        <strain evidence="1 2">BH-R2-4</strain>
    </source>
</reference>